<keyword evidence="3" id="KW-1185">Reference proteome</keyword>
<dbReference type="InterPro" id="IPR043778">
    <property type="entry name" value="DUF5720"/>
</dbReference>
<evidence type="ECO:0000313" key="2">
    <source>
        <dbReference type="EMBL" id="MDM8200265.1"/>
    </source>
</evidence>
<protein>
    <submittedName>
        <fullName evidence="2">DUF5720 family protein</fullName>
    </submittedName>
</protein>
<name>A0ABT7UMY7_9FIRM</name>
<evidence type="ECO:0000259" key="1">
    <source>
        <dbReference type="Pfam" id="PF18987"/>
    </source>
</evidence>
<comment type="caution">
    <text evidence="2">The sequence shown here is derived from an EMBL/GenBank/DDBJ whole genome shotgun (WGS) entry which is preliminary data.</text>
</comment>
<evidence type="ECO:0000313" key="3">
    <source>
        <dbReference type="Proteomes" id="UP001529380"/>
    </source>
</evidence>
<dbReference type="EMBL" id="JAUDCL010000003">
    <property type="protein sequence ID" value="MDM8200265.1"/>
    <property type="molecule type" value="Genomic_DNA"/>
</dbReference>
<proteinExistence type="predicted"/>
<dbReference type="RefSeq" id="WP_204647605.1">
    <property type="nucleotide sequence ID" value="NZ_JAUDCL010000003.1"/>
</dbReference>
<gene>
    <name evidence="2" type="ORF">QUW08_02985</name>
</gene>
<organism evidence="2 3">
    <name type="scientific">Allofournierella massiliensis</name>
    <dbReference type="NCBI Taxonomy" id="1650663"/>
    <lineage>
        <taxon>Bacteria</taxon>
        <taxon>Bacillati</taxon>
        <taxon>Bacillota</taxon>
        <taxon>Clostridia</taxon>
        <taxon>Eubacteriales</taxon>
        <taxon>Oscillospiraceae</taxon>
        <taxon>Allofournierella</taxon>
    </lineage>
</organism>
<reference evidence="3" key="1">
    <citation type="submission" date="2023-06" db="EMBL/GenBank/DDBJ databases">
        <title>Identification and characterization of horizontal gene transfer across gut microbiota members of farm animals based on homology search.</title>
        <authorList>
            <person name="Zeman M."/>
            <person name="Kubasova T."/>
            <person name="Jahodarova E."/>
            <person name="Nykrynova M."/>
            <person name="Rychlik I."/>
        </authorList>
    </citation>
    <scope>NUCLEOTIDE SEQUENCE [LARGE SCALE GENOMIC DNA]</scope>
    <source>
        <strain evidence="3">ET340</strain>
    </source>
</reference>
<accession>A0ABT7UMY7</accession>
<reference evidence="2 3" key="3">
    <citation type="submission" date="2023-06" db="EMBL/GenBank/DDBJ databases">
        <authorList>
            <person name="Zeman M."/>
            <person name="Kubasova T."/>
            <person name="Jahodarova E."/>
            <person name="Nykrynova M."/>
            <person name="Rychlik I."/>
        </authorList>
    </citation>
    <scope>NUCLEOTIDE SEQUENCE [LARGE SCALE GENOMIC DNA]</scope>
    <source>
        <strain evidence="2 3">ET340</strain>
    </source>
</reference>
<reference evidence="2 3" key="2">
    <citation type="submission" date="2023-06" db="EMBL/GenBank/DDBJ databases">
        <title>Identification and characterization of horizontal gene transfer across gut microbiota members of farm animals based on homology search.</title>
        <authorList>
            <person name="Schwarzerova J."/>
            <person name="Nykrynova M."/>
            <person name="Jureckova K."/>
            <person name="Cejkova D."/>
            <person name="Rychlik I."/>
        </authorList>
    </citation>
    <scope>NUCLEOTIDE SEQUENCE [LARGE SCALE GENOMIC DNA]</scope>
    <source>
        <strain evidence="2 3">ET340</strain>
    </source>
</reference>
<feature type="domain" description="DUF5720" evidence="1">
    <location>
        <begin position="5"/>
        <end position="87"/>
    </location>
</feature>
<dbReference type="Pfam" id="PF18987">
    <property type="entry name" value="DUF5720"/>
    <property type="match status" value="1"/>
</dbReference>
<sequence length="88" mass="10327">MRDISARELKGHNILAVERFRDNTRWMIEFSVLRPGSYGSPGDEVRLFLTEDGYQAALLSQQRRELKIKKCAHVVEGHVLYVKKKRRK</sequence>
<dbReference type="Proteomes" id="UP001529380">
    <property type="component" value="Unassembled WGS sequence"/>
</dbReference>